<dbReference type="GO" id="GO:0016020">
    <property type="term" value="C:membrane"/>
    <property type="evidence" value="ECO:0007669"/>
    <property type="project" value="InterPro"/>
</dbReference>
<evidence type="ECO:0000259" key="2">
    <source>
        <dbReference type="Pfam" id="PF04685"/>
    </source>
</evidence>
<keyword evidence="1" id="KW-0472">Membrane</keyword>
<dbReference type="InterPro" id="IPR014551">
    <property type="entry name" value="B_Glucosidase_GBA2-typ"/>
</dbReference>
<dbReference type="AlphaFoldDB" id="A0AAV7Y0R2"/>
<dbReference type="EMBL" id="JAPTSV010000002">
    <property type="protein sequence ID" value="KAJ1530958.1"/>
    <property type="molecule type" value="Genomic_DNA"/>
</dbReference>
<dbReference type="Proteomes" id="UP001075354">
    <property type="component" value="Chromosome 2"/>
</dbReference>
<dbReference type="EC" id="3.2.1.45" evidence="1"/>
<evidence type="ECO:0000313" key="5">
    <source>
        <dbReference type="Proteomes" id="UP001075354"/>
    </source>
</evidence>
<dbReference type="SUPFAM" id="SSF48208">
    <property type="entry name" value="Six-hairpin glycosidases"/>
    <property type="match status" value="1"/>
</dbReference>
<dbReference type="GO" id="GO:0005975">
    <property type="term" value="P:carbohydrate metabolic process"/>
    <property type="evidence" value="ECO:0007669"/>
    <property type="project" value="InterPro"/>
</dbReference>
<dbReference type="PIRSF" id="PIRSF028944">
    <property type="entry name" value="Beta_gluc_GBA2"/>
    <property type="match status" value="1"/>
</dbReference>
<protein>
    <recommendedName>
        <fullName evidence="1">Non-lysosomal glucosylceramidase</fullName>
        <shortName evidence="1">NLGase</shortName>
        <ecNumber evidence="1">3.2.1.45</ecNumber>
    </recommendedName>
</protein>
<keyword evidence="5" id="KW-1185">Reference proteome</keyword>
<feature type="domain" description="Glycosyl-hydrolase family 116 catalytic region" evidence="2">
    <location>
        <begin position="462"/>
        <end position="824"/>
    </location>
</feature>
<name>A0AAV7Y0R2_9NEOP</name>
<dbReference type="PANTHER" id="PTHR12654">
    <property type="entry name" value="BILE ACID BETA-GLUCOSIDASE-RELATED"/>
    <property type="match status" value="1"/>
</dbReference>
<evidence type="ECO:0000259" key="3">
    <source>
        <dbReference type="Pfam" id="PF12215"/>
    </source>
</evidence>
<dbReference type="Pfam" id="PF04685">
    <property type="entry name" value="DUF608"/>
    <property type="match status" value="1"/>
</dbReference>
<dbReference type="GO" id="GO:0004348">
    <property type="term" value="F:glucosylceramidase activity"/>
    <property type="evidence" value="ECO:0007669"/>
    <property type="project" value="UniProtKB-EC"/>
</dbReference>
<evidence type="ECO:0000313" key="4">
    <source>
        <dbReference type="EMBL" id="KAJ1530958.1"/>
    </source>
</evidence>
<dbReference type="Gene3D" id="1.50.10.10">
    <property type="match status" value="1"/>
</dbReference>
<dbReference type="InterPro" id="IPR024462">
    <property type="entry name" value="GH116_N"/>
</dbReference>
<gene>
    <name evidence="4" type="ORF">ONE63_005794</name>
</gene>
<accession>A0AAV7Y0R2</accession>
<dbReference type="InterPro" id="IPR006775">
    <property type="entry name" value="GH116_catalytic"/>
</dbReference>
<keyword evidence="1" id="KW-0443">Lipid metabolism</keyword>
<keyword evidence="1" id="KW-0326">Glycosidase</keyword>
<dbReference type="InterPro" id="IPR052566">
    <property type="entry name" value="Non-lysos_glucosylceramidase"/>
</dbReference>
<dbReference type="GO" id="GO:0008422">
    <property type="term" value="F:beta-glucosidase activity"/>
    <property type="evidence" value="ECO:0007669"/>
    <property type="project" value="TreeGrafter"/>
</dbReference>
<keyword evidence="1" id="KW-0378">Hydrolase</keyword>
<dbReference type="InterPro" id="IPR008928">
    <property type="entry name" value="6-hairpin_glycosidase_sf"/>
</dbReference>
<dbReference type="InterPro" id="IPR012341">
    <property type="entry name" value="6hp_glycosidase-like_sf"/>
</dbReference>
<organism evidence="4 5">
    <name type="scientific">Megalurothrips usitatus</name>
    <name type="common">bean blossom thrips</name>
    <dbReference type="NCBI Taxonomy" id="439358"/>
    <lineage>
        <taxon>Eukaryota</taxon>
        <taxon>Metazoa</taxon>
        <taxon>Ecdysozoa</taxon>
        <taxon>Arthropoda</taxon>
        <taxon>Hexapoda</taxon>
        <taxon>Insecta</taxon>
        <taxon>Pterygota</taxon>
        <taxon>Neoptera</taxon>
        <taxon>Paraneoptera</taxon>
        <taxon>Thysanoptera</taxon>
        <taxon>Terebrantia</taxon>
        <taxon>Thripoidea</taxon>
        <taxon>Thripidae</taxon>
        <taxon>Megalurothrips</taxon>
    </lineage>
</organism>
<feature type="domain" description="Glycosyl-hydrolase family 116 N-terminal" evidence="3">
    <location>
        <begin position="88"/>
        <end position="371"/>
    </location>
</feature>
<comment type="similarity">
    <text evidence="1">Belongs to the non-lysosomal glucosylceramidase family.</text>
</comment>
<comment type="catalytic activity">
    <reaction evidence="1">
        <text>a beta-D-glucosyl-(1&lt;-&gt;1')-N-acylsphing-4-enine + H2O = an N-acylsphing-4-enine + D-glucose</text>
        <dbReference type="Rhea" id="RHEA:13269"/>
        <dbReference type="ChEBI" id="CHEBI:4167"/>
        <dbReference type="ChEBI" id="CHEBI:15377"/>
        <dbReference type="ChEBI" id="CHEBI:22801"/>
        <dbReference type="ChEBI" id="CHEBI:52639"/>
        <dbReference type="EC" id="3.2.1.45"/>
    </reaction>
</comment>
<proteinExistence type="inferred from homology"/>
<dbReference type="PANTHER" id="PTHR12654:SF0">
    <property type="entry name" value="NON-LYSOSOMAL GLUCOSYLCERAMIDASE"/>
    <property type="match status" value="1"/>
</dbReference>
<evidence type="ECO:0000256" key="1">
    <source>
        <dbReference type="PIRNR" id="PIRNR028944"/>
    </source>
</evidence>
<dbReference type="GO" id="GO:0006680">
    <property type="term" value="P:glucosylceramide catabolic process"/>
    <property type="evidence" value="ECO:0007669"/>
    <property type="project" value="InterPro"/>
</dbReference>
<dbReference type="Pfam" id="PF12215">
    <property type="entry name" value="Glyco_hydr_116N"/>
    <property type="match status" value="1"/>
</dbReference>
<comment type="function">
    <text evidence="1">Non-lysosomal glucosylceramidase that catalyzes the hydrolysis of glucosylceramide (GlcCer) to free glucose and ceramide.</text>
</comment>
<comment type="caution">
    <text evidence="4">The sequence shown here is derived from an EMBL/GenBank/DDBJ whole genome shotgun (WGS) entry which is preliminary data.</text>
</comment>
<sequence>MLSSRTIMSAETEDFPDDYNIPRAGWKVRMNHVFEEKRNQNLRPRWHQIYQLLPLALRYVVYHMYNALHSRQPLMNYIKMETGKQIYGAPIGGIGGGTIGRGYRGEFCRFQLRPGRYEYNTVPADNFIVTIQDSQRKTVYQKVLSCYPKPKKQLSAWEWDFDGSQAEYTALYPRSWSVFRIPDFALTLVCRQVSPVIPNNYKDSSLPGAVFVWTVHNEGSEMLHVSITFTFKNGCGRKDDRDANCVSTTLDHKAENGTRAKGVQIAHQMDGMDYTYGLAVKDKDGVSITRMLRFDPAGSGADIWNRLQEEGELWKEPEACKPTASGEQLGAAICSCLAVPAGSSLDTEMSLVWHMPRVHFQAWHTRYYTTQDFTTSSVPGTKEGSLQTSASVLCAYALENFGRWEDAINEWQQPVLDDSDLPEWYASALFNETYFVADGGTVWLVCDDKTIDPTCDPRQEYGRFAYLEGHEYRMYNTYDVHFYASFALAMLWPKLQEVLQYDIRDTLEQENKTQRWHLYDGRSEDRKVKNTVPHDVGDPEEDPFNLINAYPIHDVSEWRDLNLKYVLQVWRDFSLSKNERYLADMWSSCKKVMDTAESWDLDGDGLIENNGSPDQTYDSWVMEGPSAYCGGLWLAALYCMHKMAVHFADTDAIDKYNAILERGKLSFQEKLWNGQYYNFDSSQSAHSKSVMSDQLCGQWYLRACGVTEEVFPLENVKSALKTIFRLNVMGFCEGRMGAVNGMLPTGQVDTTTIQSEEVWTGVVYGLCALMIHENMEEEAFLTAGGMFNTVYNLIGQGFETPEALYEKNHYRSIGYMRPLAIWAMQLAWQQRKNHKLPSHKHYAEV</sequence>
<reference evidence="4" key="1">
    <citation type="submission" date="2022-12" db="EMBL/GenBank/DDBJ databases">
        <title>Chromosome-level genome assembly of the bean flower thrips Megalurothrips usitatus.</title>
        <authorList>
            <person name="Ma L."/>
            <person name="Liu Q."/>
            <person name="Li H."/>
            <person name="Cai W."/>
        </authorList>
    </citation>
    <scope>NUCLEOTIDE SEQUENCE</scope>
    <source>
        <strain evidence="4">Cailab_2022a</strain>
    </source>
</reference>